<feature type="compositionally biased region" description="Basic and acidic residues" evidence="1">
    <location>
        <begin position="46"/>
        <end position="55"/>
    </location>
</feature>
<proteinExistence type="predicted"/>
<dbReference type="Proteomes" id="UP000438429">
    <property type="component" value="Unassembled WGS sequence"/>
</dbReference>
<dbReference type="EMBL" id="VEVO01000002">
    <property type="protein sequence ID" value="KAF0044996.1"/>
    <property type="molecule type" value="Genomic_DNA"/>
</dbReference>
<dbReference type="AlphaFoldDB" id="A0A6A4TBM1"/>
<name>A0A6A4TBM1_SCOMX</name>
<evidence type="ECO:0000313" key="2">
    <source>
        <dbReference type="EMBL" id="KAF0044996.1"/>
    </source>
</evidence>
<evidence type="ECO:0000313" key="3">
    <source>
        <dbReference type="Proteomes" id="UP000438429"/>
    </source>
</evidence>
<evidence type="ECO:0000256" key="1">
    <source>
        <dbReference type="SAM" id="MobiDB-lite"/>
    </source>
</evidence>
<sequence length="145" mass="15724">MWPQWSAARSAPVRSRGVGERESLVEIEKGKGKKKRKKKKKKKKKGEGGTREITDTRYNVELFLMPVLGKMLVVAERSSSPAPHPLAVAFPIHPSIQPIAPAAVSKQMSERVPTPLAELPKPPAAQEASAPALSTEASLSRTAIQ</sequence>
<feature type="region of interest" description="Disordered" evidence="1">
    <location>
        <begin position="1"/>
        <end position="55"/>
    </location>
</feature>
<gene>
    <name evidence="2" type="ORF">F2P81_001525</name>
</gene>
<feature type="compositionally biased region" description="Basic residues" evidence="1">
    <location>
        <begin position="31"/>
        <end position="45"/>
    </location>
</feature>
<feature type="region of interest" description="Disordered" evidence="1">
    <location>
        <begin position="102"/>
        <end position="145"/>
    </location>
</feature>
<comment type="caution">
    <text evidence="2">The sequence shown here is derived from an EMBL/GenBank/DDBJ whole genome shotgun (WGS) entry which is preliminary data.</text>
</comment>
<accession>A0A6A4TBM1</accession>
<feature type="compositionally biased region" description="Polar residues" evidence="1">
    <location>
        <begin position="135"/>
        <end position="145"/>
    </location>
</feature>
<organism evidence="2 3">
    <name type="scientific">Scophthalmus maximus</name>
    <name type="common">Turbot</name>
    <name type="synonym">Psetta maxima</name>
    <dbReference type="NCBI Taxonomy" id="52904"/>
    <lineage>
        <taxon>Eukaryota</taxon>
        <taxon>Metazoa</taxon>
        <taxon>Chordata</taxon>
        <taxon>Craniata</taxon>
        <taxon>Vertebrata</taxon>
        <taxon>Euteleostomi</taxon>
        <taxon>Actinopterygii</taxon>
        <taxon>Neopterygii</taxon>
        <taxon>Teleostei</taxon>
        <taxon>Neoteleostei</taxon>
        <taxon>Acanthomorphata</taxon>
        <taxon>Carangaria</taxon>
        <taxon>Pleuronectiformes</taxon>
        <taxon>Pleuronectoidei</taxon>
        <taxon>Scophthalmidae</taxon>
        <taxon>Scophthalmus</taxon>
    </lineage>
</organism>
<protein>
    <submittedName>
        <fullName evidence="2">Uncharacterized protein</fullName>
    </submittedName>
</protein>
<reference evidence="2 3" key="1">
    <citation type="submission" date="2019-06" db="EMBL/GenBank/DDBJ databases">
        <title>Draft genomes of female and male turbot (Scophthalmus maximus).</title>
        <authorList>
            <person name="Xu H."/>
            <person name="Xu X.-W."/>
            <person name="Shao C."/>
            <person name="Chen S."/>
        </authorList>
    </citation>
    <scope>NUCLEOTIDE SEQUENCE [LARGE SCALE GENOMIC DNA]</scope>
    <source>
        <strain evidence="2">Ysfricsl-2016a</strain>
        <tissue evidence="2">Blood</tissue>
    </source>
</reference>
<feature type="compositionally biased region" description="Basic and acidic residues" evidence="1">
    <location>
        <begin position="17"/>
        <end position="30"/>
    </location>
</feature>